<dbReference type="SUPFAM" id="SSF49998">
    <property type="entry name" value="Amine oxidase catalytic domain"/>
    <property type="match status" value="1"/>
</dbReference>
<dbReference type="Gene3D" id="3.10.450.40">
    <property type="match status" value="2"/>
</dbReference>
<evidence type="ECO:0000256" key="2">
    <source>
        <dbReference type="ARBA" id="ARBA00007983"/>
    </source>
</evidence>
<dbReference type="FunFam" id="2.70.98.20:FF:000001">
    <property type="entry name" value="Amine oxidase"/>
    <property type="match status" value="1"/>
</dbReference>
<gene>
    <name evidence="14" type="ORF">MPDQ_007609</name>
</gene>
<name>A0A507QVM7_MONPU</name>
<feature type="active site" description="Schiff-base intermediate with substrate; via topaquinone" evidence="9">
    <location>
        <position position="405"/>
    </location>
</feature>
<keyword evidence="5 9" id="KW-0801">TPQ</keyword>
<evidence type="ECO:0000256" key="11">
    <source>
        <dbReference type="RuleBase" id="RU000672"/>
    </source>
</evidence>
<feature type="compositionally biased region" description="Polar residues" evidence="12">
    <location>
        <begin position="652"/>
        <end position="666"/>
    </location>
</feature>
<proteinExistence type="inferred from homology"/>
<keyword evidence="8" id="KW-1015">Disulfide bond</keyword>
<feature type="domain" description="Copper amine oxidase catalytic" evidence="13">
    <location>
        <begin position="247"/>
        <end position="648"/>
    </location>
</feature>
<dbReference type="FunFam" id="3.10.450.40:FF:000010">
    <property type="entry name" value="Amine oxidase"/>
    <property type="match status" value="1"/>
</dbReference>
<comment type="caution">
    <text evidence="14">The sequence shown here is derived from an EMBL/GenBank/DDBJ whole genome shotgun (WGS) entry which is preliminary data.</text>
</comment>
<dbReference type="GO" id="GO:0008131">
    <property type="term" value="F:primary methylamine oxidase activity"/>
    <property type="evidence" value="ECO:0007669"/>
    <property type="project" value="InterPro"/>
</dbReference>
<keyword evidence="6 11" id="KW-0560">Oxidoreductase</keyword>
<accession>A0A507QVM7</accession>
<keyword evidence="7 11" id="KW-0186">Copper</keyword>
<dbReference type="InterPro" id="IPR049948">
    <property type="entry name" value="Cu_Am_ox_TPQ-bd"/>
</dbReference>
<comment type="similarity">
    <text evidence="2 11">Belongs to the copper/topaquinone oxidase family.</text>
</comment>
<feature type="compositionally biased region" description="Low complexity" evidence="12">
    <location>
        <begin position="730"/>
        <end position="739"/>
    </location>
</feature>
<feature type="active site" description="Proton acceptor" evidence="9">
    <location>
        <position position="321"/>
    </location>
</feature>
<evidence type="ECO:0000256" key="3">
    <source>
        <dbReference type="ARBA" id="ARBA00011738"/>
    </source>
</evidence>
<dbReference type="Pfam" id="PF01179">
    <property type="entry name" value="Cu_amine_oxid"/>
    <property type="match status" value="1"/>
</dbReference>
<feature type="modified residue" description="2',4',5'-topaquinone" evidence="10">
    <location>
        <position position="405"/>
    </location>
</feature>
<evidence type="ECO:0000256" key="10">
    <source>
        <dbReference type="PIRSR" id="PIRSR600269-51"/>
    </source>
</evidence>
<dbReference type="PROSITE" id="PS01164">
    <property type="entry name" value="COPPER_AMINE_OXID_1"/>
    <property type="match status" value="1"/>
</dbReference>
<dbReference type="EC" id="1.4.3.-" evidence="11"/>
<evidence type="ECO:0000313" key="14">
    <source>
        <dbReference type="EMBL" id="TQB71397.1"/>
    </source>
</evidence>
<organism evidence="14 15">
    <name type="scientific">Monascus purpureus</name>
    <name type="common">Red mold</name>
    <name type="synonym">Monascus anka</name>
    <dbReference type="NCBI Taxonomy" id="5098"/>
    <lineage>
        <taxon>Eukaryota</taxon>
        <taxon>Fungi</taxon>
        <taxon>Dikarya</taxon>
        <taxon>Ascomycota</taxon>
        <taxon>Pezizomycotina</taxon>
        <taxon>Eurotiomycetes</taxon>
        <taxon>Eurotiomycetidae</taxon>
        <taxon>Eurotiales</taxon>
        <taxon>Aspergillaceae</taxon>
        <taxon>Monascus</taxon>
    </lineage>
</organism>
<dbReference type="GO" id="GO:0009308">
    <property type="term" value="P:amine metabolic process"/>
    <property type="evidence" value="ECO:0007669"/>
    <property type="project" value="UniProtKB-UniRule"/>
</dbReference>
<comment type="cofactor">
    <cofactor evidence="11">
        <name>Cu cation</name>
        <dbReference type="ChEBI" id="CHEBI:23378"/>
    </cofactor>
    <text evidence="11">Contains 1 topaquinone per subunit.</text>
</comment>
<sequence length="970" mass="107784">MPPHPLAILSEQETTRARDVVLASYTDKVIDFREIYLLEPPKAQLKEYLALEHSARLSPTSPRPPRLALCQYDVIGTDRLPEYHESVVDVELGKCVKHQVVGKPHHASIIQKEFDILVERCETSSLFKQALSDFDLPEGFEVVIEPWPYGPVDYPEENRRYVQALCFARDTRSGNPDANFYSYPLPVIPVMDAVTQEIVRVDRPATGGKGEGLREQTFNRDIIGHCKASDYIPELLPEGTRKDLKQLNVVQPEGPSFRITDESLVEWQKWRFRVGFNPREGATIHDVWYDGRSVMYRLSVSEMTVPYADPRPPYHRKQAFDFGDGGGGNMANNLSLGCDCLGLIKYFDAVATEADGTAKKLPNVICLHEQDNGIGWKHSNWRTGRAVVTRHRELVVQFIITLANYEYIFAYKFDQSGGITLEARATGILNVVNIDAGKTSEYGNVVSEGVLAQNHQHVFNVRIDPAIDGHENSVIVEEAHRVPMNQETNPNGNFYKIVRTPVERAGWLDAAPELNRTVKIINPHKINPISKNPVAYKFQPLPTQLLLADPDSIQARRAQFAQHHVWVTKYKDYELYAGGRYTLQSREEIGGVADAVQRGESVTDTDLVVWTSFGITHIPRVEDWPVMPVETFQLMIRPYDFFTENPSLDVPSNKNLSSTLPSSAFTKRNRDSAAPDAQQRSRKRAKYTQVAWLSNQFKAVCDKLEALQRETLGLTGRIKELEAAAAAAAASTSSPLSSSMTPIAGSASQVPSKPVPLSGSDLGRILNPPRSPTFVGPTSAEFGLAAASGLLDPHASGNESEDGSGRASKYESEGEQESAHNNQDGDPLVSLGQAQALRLIEVYEDVVGIMYPCVDLESVREYTRAFYNGDHASIDASPKRALTLRGGSVEEQPPGESGDQDWFYARDVQVLKLILAIALLAESHGRSEWAAQLADSVEDIFATRLKIATVDMKEVLILTLLVRSICFGFI</sequence>
<dbReference type="PANTHER" id="PTHR10638:SF91">
    <property type="entry name" value="AMINE OXIDASE"/>
    <property type="match status" value="1"/>
</dbReference>
<comment type="PTM">
    <text evidence="10 11">Topaquinone (TPQ) is generated by copper-dependent autoxidation of a specific tyrosyl residue.</text>
</comment>
<evidence type="ECO:0000256" key="4">
    <source>
        <dbReference type="ARBA" id="ARBA00022723"/>
    </source>
</evidence>
<dbReference type="FunFam" id="3.10.450.40:FF:000015">
    <property type="entry name" value="Amine oxidase"/>
    <property type="match status" value="1"/>
</dbReference>
<feature type="region of interest" description="Disordered" evidence="12">
    <location>
        <begin position="790"/>
        <end position="828"/>
    </location>
</feature>
<dbReference type="AlphaFoldDB" id="A0A507QVM7"/>
<evidence type="ECO:0000256" key="8">
    <source>
        <dbReference type="ARBA" id="ARBA00023157"/>
    </source>
</evidence>
<comment type="subunit">
    <text evidence="3">Homodimer.</text>
</comment>
<comment type="cofactor">
    <cofactor evidence="1">
        <name>Cu cation</name>
        <dbReference type="ChEBI" id="CHEBI:23378"/>
    </cofactor>
</comment>
<evidence type="ECO:0000259" key="13">
    <source>
        <dbReference type="Pfam" id="PF01179"/>
    </source>
</evidence>
<dbReference type="InterPro" id="IPR016182">
    <property type="entry name" value="Cu_amine_oxidase_N-reg"/>
</dbReference>
<evidence type="ECO:0000256" key="1">
    <source>
        <dbReference type="ARBA" id="ARBA00001935"/>
    </source>
</evidence>
<protein>
    <recommendedName>
        <fullName evidence="11">Amine oxidase</fullName>
        <ecNumber evidence="11">1.4.3.-</ecNumber>
    </recommendedName>
</protein>
<dbReference type="SUPFAM" id="SSF54416">
    <property type="entry name" value="Amine oxidase N-terminal region"/>
    <property type="match status" value="2"/>
</dbReference>
<evidence type="ECO:0000256" key="5">
    <source>
        <dbReference type="ARBA" id="ARBA00022772"/>
    </source>
</evidence>
<evidence type="ECO:0000256" key="12">
    <source>
        <dbReference type="SAM" id="MobiDB-lite"/>
    </source>
</evidence>
<dbReference type="GO" id="GO:0005507">
    <property type="term" value="F:copper ion binding"/>
    <property type="evidence" value="ECO:0007669"/>
    <property type="project" value="InterPro"/>
</dbReference>
<dbReference type="Gene3D" id="2.70.98.20">
    <property type="entry name" value="Copper amine oxidase, catalytic domain"/>
    <property type="match status" value="1"/>
</dbReference>
<dbReference type="InterPro" id="IPR036460">
    <property type="entry name" value="Cu_amine_oxidase_C_sf"/>
</dbReference>
<evidence type="ECO:0000256" key="6">
    <source>
        <dbReference type="ARBA" id="ARBA00023002"/>
    </source>
</evidence>
<keyword evidence="15" id="KW-1185">Reference proteome</keyword>
<reference evidence="14 15" key="1">
    <citation type="submission" date="2019-06" db="EMBL/GenBank/DDBJ databases">
        <title>Wine fermentation using esterase from Monascus purpureus.</title>
        <authorList>
            <person name="Geng C."/>
            <person name="Zhang Y."/>
        </authorList>
    </citation>
    <scope>NUCLEOTIDE SEQUENCE [LARGE SCALE GENOMIC DNA]</scope>
    <source>
        <strain evidence="14">HQ1</strain>
    </source>
</reference>
<evidence type="ECO:0000256" key="7">
    <source>
        <dbReference type="ARBA" id="ARBA00023008"/>
    </source>
</evidence>
<dbReference type="InterPro" id="IPR000269">
    <property type="entry name" value="Cu_amine_oxidase"/>
</dbReference>
<feature type="region of interest" description="Disordered" evidence="12">
    <location>
        <begin position="730"/>
        <end position="773"/>
    </location>
</feature>
<dbReference type="Proteomes" id="UP000319663">
    <property type="component" value="Unassembled WGS sequence"/>
</dbReference>
<feature type="region of interest" description="Disordered" evidence="12">
    <location>
        <begin position="652"/>
        <end position="682"/>
    </location>
</feature>
<dbReference type="PANTHER" id="PTHR10638">
    <property type="entry name" value="COPPER AMINE OXIDASE"/>
    <property type="match status" value="1"/>
</dbReference>
<evidence type="ECO:0000256" key="9">
    <source>
        <dbReference type="PIRSR" id="PIRSR600269-50"/>
    </source>
</evidence>
<keyword evidence="4 11" id="KW-0479">Metal-binding</keyword>
<evidence type="ECO:0000313" key="15">
    <source>
        <dbReference type="Proteomes" id="UP000319663"/>
    </source>
</evidence>
<dbReference type="GO" id="GO:0048038">
    <property type="term" value="F:quinone binding"/>
    <property type="evidence" value="ECO:0007669"/>
    <property type="project" value="InterPro"/>
</dbReference>
<dbReference type="EMBL" id="VIFY01000082">
    <property type="protein sequence ID" value="TQB71397.1"/>
    <property type="molecule type" value="Genomic_DNA"/>
</dbReference>
<dbReference type="InterPro" id="IPR015798">
    <property type="entry name" value="Cu_amine_oxidase_C"/>
</dbReference>
<dbReference type="STRING" id="5098.A0A507QVM7"/>